<keyword evidence="4" id="KW-1185">Reference proteome</keyword>
<feature type="transmembrane region" description="Helical" evidence="1">
    <location>
        <begin position="41"/>
        <end position="62"/>
    </location>
</feature>
<reference evidence="4" key="1">
    <citation type="journal article" date="2017" name="Nat. Commun.">
        <title>The North American bullfrog draft genome provides insight into hormonal regulation of long noncoding RNA.</title>
        <authorList>
            <person name="Hammond S.A."/>
            <person name="Warren R.L."/>
            <person name="Vandervalk B.P."/>
            <person name="Kucuk E."/>
            <person name="Khan H."/>
            <person name="Gibb E.A."/>
            <person name="Pandoh P."/>
            <person name="Kirk H."/>
            <person name="Zhao Y."/>
            <person name="Jones M."/>
            <person name="Mungall A.J."/>
            <person name="Coope R."/>
            <person name="Pleasance S."/>
            <person name="Moore R.A."/>
            <person name="Holt R.A."/>
            <person name="Round J.M."/>
            <person name="Ohora S."/>
            <person name="Walle B.V."/>
            <person name="Veldhoen N."/>
            <person name="Helbing C.C."/>
            <person name="Birol I."/>
        </authorList>
    </citation>
    <scope>NUCLEOTIDE SEQUENCE [LARGE SCALE GENOMIC DNA]</scope>
</reference>
<accession>A0A2G9SAG6</accession>
<evidence type="ECO:0000313" key="4">
    <source>
        <dbReference type="Proteomes" id="UP000228934"/>
    </source>
</evidence>
<protein>
    <submittedName>
        <fullName evidence="3">Uncharacterized protein</fullName>
    </submittedName>
</protein>
<proteinExistence type="predicted"/>
<feature type="chain" id="PRO_5013782439" evidence="2">
    <location>
        <begin position="26"/>
        <end position="154"/>
    </location>
</feature>
<feature type="transmembrane region" description="Helical" evidence="1">
    <location>
        <begin position="74"/>
        <end position="94"/>
    </location>
</feature>
<evidence type="ECO:0000256" key="1">
    <source>
        <dbReference type="SAM" id="Phobius"/>
    </source>
</evidence>
<evidence type="ECO:0000256" key="2">
    <source>
        <dbReference type="SAM" id="SignalP"/>
    </source>
</evidence>
<dbReference type="EMBL" id="KV926243">
    <property type="protein sequence ID" value="PIO37140.1"/>
    <property type="molecule type" value="Genomic_DNA"/>
</dbReference>
<name>A0A2G9SAG6_AQUCT</name>
<keyword evidence="1" id="KW-0812">Transmembrane</keyword>
<keyword evidence="2" id="KW-0732">Signal</keyword>
<evidence type="ECO:0000313" key="3">
    <source>
        <dbReference type="EMBL" id="PIO37140.1"/>
    </source>
</evidence>
<sequence>MSKIWSVPALASLLFLHSCVKPSEGCIGEGTLPFLPEHLLIAPLPLLCVFPMHCLLPTKIVYLATVERDRNNMSYFFIFFMLLFLPDSWCYARIHHGILDFISRISRSSSLDRHWILLTFCSPSVYWLCCVFVFIFLLLFTFYTVKIFHSERLK</sequence>
<dbReference type="OrthoDB" id="10044608at2759"/>
<dbReference type="AlphaFoldDB" id="A0A2G9SAG6"/>
<feature type="signal peptide" evidence="2">
    <location>
        <begin position="1"/>
        <end position="25"/>
    </location>
</feature>
<keyword evidence="1" id="KW-1133">Transmembrane helix</keyword>
<keyword evidence="1" id="KW-0472">Membrane</keyword>
<feature type="transmembrane region" description="Helical" evidence="1">
    <location>
        <begin position="114"/>
        <end position="145"/>
    </location>
</feature>
<dbReference type="Proteomes" id="UP000228934">
    <property type="component" value="Unassembled WGS sequence"/>
</dbReference>
<organism evidence="3 4">
    <name type="scientific">Aquarana catesbeiana</name>
    <name type="common">American bullfrog</name>
    <name type="synonym">Rana catesbeiana</name>
    <dbReference type="NCBI Taxonomy" id="8400"/>
    <lineage>
        <taxon>Eukaryota</taxon>
        <taxon>Metazoa</taxon>
        <taxon>Chordata</taxon>
        <taxon>Craniata</taxon>
        <taxon>Vertebrata</taxon>
        <taxon>Euteleostomi</taxon>
        <taxon>Amphibia</taxon>
        <taxon>Batrachia</taxon>
        <taxon>Anura</taxon>
        <taxon>Neobatrachia</taxon>
        <taxon>Ranoidea</taxon>
        <taxon>Ranidae</taxon>
        <taxon>Aquarana</taxon>
    </lineage>
</organism>
<gene>
    <name evidence="3" type="ORF">AB205_0010990</name>
</gene>